<proteinExistence type="predicted"/>
<accession>A0A2G5DP53</accession>
<dbReference type="SUPFAM" id="SSF48452">
    <property type="entry name" value="TPR-like"/>
    <property type="match status" value="1"/>
</dbReference>
<evidence type="ECO:0008006" key="3">
    <source>
        <dbReference type="Google" id="ProtNLM"/>
    </source>
</evidence>
<dbReference type="InterPro" id="IPR011990">
    <property type="entry name" value="TPR-like_helical_dom_sf"/>
</dbReference>
<dbReference type="PANTHER" id="PTHR21529:SF4">
    <property type="entry name" value="TPR AND ANKYRIN REPEAT-CONTAINING PROTEIN 1"/>
    <property type="match status" value="1"/>
</dbReference>
<keyword evidence="2" id="KW-1185">Reference proteome</keyword>
<dbReference type="EMBL" id="KZ305034">
    <property type="protein sequence ID" value="PIA45304.1"/>
    <property type="molecule type" value="Genomic_DNA"/>
</dbReference>
<evidence type="ECO:0000313" key="1">
    <source>
        <dbReference type="EMBL" id="PIA45304.1"/>
    </source>
</evidence>
<protein>
    <recommendedName>
        <fullName evidence="3">UvrD-like helicase ATP-binding domain-containing protein</fullName>
    </recommendedName>
</protein>
<gene>
    <name evidence="1" type="ORF">AQUCO_01700678v1</name>
</gene>
<name>A0A2G5DP53_AQUCA</name>
<dbReference type="InParanoid" id="A0A2G5DP53"/>
<dbReference type="AlphaFoldDB" id="A0A2G5DP53"/>
<dbReference type="STRING" id="218851.A0A2G5DP53"/>
<dbReference type="Proteomes" id="UP000230069">
    <property type="component" value="Unassembled WGS sequence"/>
</dbReference>
<dbReference type="InterPro" id="IPR039904">
    <property type="entry name" value="TRANK1"/>
</dbReference>
<dbReference type="PANTHER" id="PTHR21529">
    <property type="entry name" value="MAMMARY TURMOR VIRUS RECEPTOR HOMOLOG 1, 2 MTVR1, 2"/>
    <property type="match status" value="1"/>
</dbReference>
<dbReference type="OrthoDB" id="3156807at2759"/>
<evidence type="ECO:0000313" key="2">
    <source>
        <dbReference type="Proteomes" id="UP000230069"/>
    </source>
</evidence>
<organism evidence="1 2">
    <name type="scientific">Aquilegia coerulea</name>
    <name type="common">Rocky mountain columbine</name>
    <dbReference type="NCBI Taxonomy" id="218851"/>
    <lineage>
        <taxon>Eukaryota</taxon>
        <taxon>Viridiplantae</taxon>
        <taxon>Streptophyta</taxon>
        <taxon>Embryophyta</taxon>
        <taxon>Tracheophyta</taxon>
        <taxon>Spermatophyta</taxon>
        <taxon>Magnoliopsida</taxon>
        <taxon>Ranunculales</taxon>
        <taxon>Ranunculaceae</taxon>
        <taxon>Thalictroideae</taxon>
        <taxon>Aquilegia</taxon>
    </lineage>
</organism>
<sequence length="266" mass="30848">MFYCIIFFEKSSLRETWEVVYDFMAHENLLDPLSHKYPSFDEDRHSALCGELKELYVAITRPKQRLWIFERTGCAKPLFAYWKKLGVVNQGEFDIFFAGCMQGFCKHEDWNLRGQKFFNEGDYETASFCFKRSGDVYSWKWAKAASLQMEGQNNWHTDLGRASACLSEAAEKYEEIGKLESAVTCFMKLRNFAKACNKIYLEKFDEPSFEEAGDCFKLAGCWSDAAMTCAQGKCLSKCQHAREEIFSSWDGNSQKNGQKLFQRILK</sequence>
<reference evidence="1 2" key="1">
    <citation type="submission" date="2017-09" db="EMBL/GenBank/DDBJ databases">
        <title>WGS assembly of Aquilegia coerulea Goldsmith.</title>
        <authorList>
            <person name="Hodges S."/>
            <person name="Kramer E."/>
            <person name="Nordborg M."/>
            <person name="Tomkins J."/>
            <person name="Borevitz J."/>
            <person name="Derieg N."/>
            <person name="Yan J."/>
            <person name="Mihaltcheva S."/>
            <person name="Hayes R.D."/>
            <person name="Rokhsar D."/>
        </authorList>
    </citation>
    <scope>NUCLEOTIDE SEQUENCE [LARGE SCALE GENOMIC DNA]</scope>
    <source>
        <strain evidence="2">cv. Goldsmith</strain>
    </source>
</reference>